<comment type="caution">
    <text evidence="3">The sequence shown here is derived from an EMBL/GenBank/DDBJ whole genome shotgun (WGS) entry which is preliminary data.</text>
</comment>
<name>A0AAD6TYW0_9AGAR</name>
<evidence type="ECO:0000256" key="1">
    <source>
        <dbReference type="SAM" id="MobiDB-lite"/>
    </source>
</evidence>
<keyword evidence="4" id="KW-1185">Reference proteome</keyword>
<dbReference type="Proteomes" id="UP001222325">
    <property type="component" value="Unassembled WGS sequence"/>
</dbReference>
<accession>A0AAD6TYW0</accession>
<sequence>MITAFWQTEPTPVLFRPPTNTLPRSACRAHSDHRAFAGCRVPAARGERGGVSVLPTDTASWETCESAAPTANRPLPVPPRPPICAAPARVRASGSARARHRARSAAPVLTWRSAAPTCVGGTDSSPRRRRPGMRKSPAAAIVAADLETHAHPGSSRPLRQPVPARESRRGQPSTRRPRPAACVARTGNAAARKASPTLCQSRAVVGGGAFRAIFAAYGYNGALTPCRCASPRPAAAFKPTRSTIKRSTTLTTSKRARALVYSAANGRFDRRPN</sequence>
<evidence type="ECO:0000313" key="2">
    <source>
        <dbReference type="EMBL" id="KAJ7082248.1"/>
    </source>
</evidence>
<reference evidence="3" key="1">
    <citation type="submission" date="2023-03" db="EMBL/GenBank/DDBJ databases">
        <title>Massive genome expansion in bonnet fungi (Mycena s.s.) driven by repeated elements and novel gene families across ecological guilds.</title>
        <authorList>
            <consortium name="Lawrence Berkeley National Laboratory"/>
            <person name="Harder C.B."/>
            <person name="Miyauchi S."/>
            <person name="Viragh M."/>
            <person name="Kuo A."/>
            <person name="Thoen E."/>
            <person name="Andreopoulos B."/>
            <person name="Lu D."/>
            <person name="Skrede I."/>
            <person name="Drula E."/>
            <person name="Henrissat B."/>
            <person name="Morin E."/>
            <person name="Kohler A."/>
            <person name="Barry K."/>
            <person name="LaButti K."/>
            <person name="Morin E."/>
            <person name="Salamov A."/>
            <person name="Lipzen A."/>
            <person name="Mereny Z."/>
            <person name="Hegedus B."/>
            <person name="Baldrian P."/>
            <person name="Stursova M."/>
            <person name="Weitz H."/>
            <person name="Taylor A."/>
            <person name="Grigoriev I.V."/>
            <person name="Nagy L.G."/>
            <person name="Martin F."/>
            <person name="Kauserud H."/>
        </authorList>
    </citation>
    <scope>NUCLEOTIDE SEQUENCE</scope>
    <source>
        <strain evidence="3">CBHHK173m</strain>
    </source>
</reference>
<dbReference type="EMBL" id="JARJCN010000046">
    <property type="protein sequence ID" value="KAJ7082269.1"/>
    <property type="molecule type" value="Genomic_DNA"/>
</dbReference>
<evidence type="ECO:0000313" key="4">
    <source>
        <dbReference type="Proteomes" id="UP001222325"/>
    </source>
</evidence>
<dbReference type="AlphaFoldDB" id="A0AAD6TYW0"/>
<evidence type="ECO:0000313" key="3">
    <source>
        <dbReference type="EMBL" id="KAJ7082269.1"/>
    </source>
</evidence>
<organism evidence="3 4">
    <name type="scientific">Mycena belliarum</name>
    <dbReference type="NCBI Taxonomy" id="1033014"/>
    <lineage>
        <taxon>Eukaryota</taxon>
        <taxon>Fungi</taxon>
        <taxon>Dikarya</taxon>
        <taxon>Basidiomycota</taxon>
        <taxon>Agaricomycotina</taxon>
        <taxon>Agaricomycetes</taxon>
        <taxon>Agaricomycetidae</taxon>
        <taxon>Agaricales</taxon>
        <taxon>Marasmiineae</taxon>
        <taxon>Mycenaceae</taxon>
        <taxon>Mycena</taxon>
    </lineage>
</organism>
<proteinExistence type="predicted"/>
<protein>
    <submittedName>
        <fullName evidence="3">Uncharacterized protein</fullName>
    </submittedName>
</protein>
<dbReference type="EMBL" id="JARJCN010000046">
    <property type="protein sequence ID" value="KAJ7082248.1"/>
    <property type="molecule type" value="Genomic_DNA"/>
</dbReference>
<feature type="region of interest" description="Disordered" evidence="1">
    <location>
        <begin position="115"/>
        <end position="180"/>
    </location>
</feature>
<gene>
    <name evidence="2" type="ORF">B0H15DRAFT_952632</name>
    <name evidence="3" type="ORF">B0H15DRAFT_994092</name>
</gene>